<reference evidence="1 2" key="2">
    <citation type="journal article" date="2022" name="Mol. Ecol. Resour.">
        <title>The genomes of chicory, endive, great burdock and yacon provide insights into Asteraceae paleo-polyploidization history and plant inulin production.</title>
        <authorList>
            <person name="Fan W."/>
            <person name="Wang S."/>
            <person name="Wang H."/>
            <person name="Wang A."/>
            <person name="Jiang F."/>
            <person name="Liu H."/>
            <person name="Zhao H."/>
            <person name="Xu D."/>
            <person name="Zhang Y."/>
        </authorList>
    </citation>
    <scope>NUCLEOTIDE SEQUENCE [LARGE SCALE GENOMIC DNA]</scope>
    <source>
        <strain evidence="2">cv. Yunnan</strain>
        <tissue evidence="1">Leaves</tissue>
    </source>
</reference>
<organism evidence="1 2">
    <name type="scientific">Smallanthus sonchifolius</name>
    <dbReference type="NCBI Taxonomy" id="185202"/>
    <lineage>
        <taxon>Eukaryota</taxon>
        <taxon>Viridiplantae</taxon>
        <taxon>Streptophyta</taxon>
        <taxon>Embryophyta</taxon>
        <taxon>Tracheophyta</taxon>
        <taxon>Spermatophyta</taxon>
        <taxon>Magnoliopsida</taxon>
        <taxon>eudicotyledons</taxon>
        <taxon>Gunneridae</taxon>
        <taxon>Pentapetalae</taxon>
        <taxon>asterids</taxon>
        <taxon>campanulids</taxon>
        <taxon>Asterales</taxon>
        <taxon>Asteraceae</taxon>
        <taxon>Asteroideae</taxon>
        <taxon>Heliantheae alliance</taxon>
        <taxon>Millerieae</taxon>
        <taxon>Smallanthus</taxon>
    </lineage>
</organism>
<comment type="caution">
    <text evidence="1">The sequence shown here is derived from an EMBL/GenBank/DDBJ whole genome shotgun (WGS) entry which is preliminary data.</text>
</comment>
<gene>
    <name evidence="1" type="ORF">L1987_78436</name>
</gene>
<dbReference type="Proteomes" id="UP001056120">
    <property type="component" value="Linkage Group LG26"/>
</dbReference>
<proteinExistence type="predicted"/>
<sequence length="220" mass="25613">MCADEVVDNEEVADKQNVDEVVDNEEAADKQNAEELVEKTLDEDEVIDNEEVSTNENEEVIMEEIGVEKIIVDDEDKETILFMWTWLMEHGGYKQEDTQEWGLDKLKEEMNKVEIEMAMYENKSLEQEKKGKKDDKRLKKGSSPRSIAVRRKWRHKMFDANVGYTWASLNRMGDERLLNELDNLKKLVGECFERKQEATDPENVDKDVDTLLTSVAFVQT</sequence>
<evidence type="ECO:0000313" key="2">
    <source>
        <dbReference type="Proteomes" id="UP001056120"/>
    </source>
</evidence>
<name>A0ACB8ZDP7_9ASTR</name>
<protein>
    <submittedName>
        <fullName evidence="1">Uncharacterized protein</fullName>
    </submittedName>
</protein>
<reference evidence="2" key="1">
    <citation type="journal article" date="2022" name="Mol. Ecol. Resour.">
        <title>The genomes of chicory, endive, great burdock and yacon provide insights into Asteraceae palaeo-polyploidization history and plant inulin production.</title>
        <authorList>
            <person name="Fan W."/>
            <person name="Wang S."/>
            <person name="Wang H."/>
            <person name="Wang A."/>
            <person name="Jiang F."/>
            <person name="Liu H."/>
            <person name="Zhao H."/>
            <person name="Xu D."/>
            <person name="Zhang Y."/>
        </authorList>
    </citation>
    <scope>NUCLEOTIDE SEQUENCE [LARGE SCALE GENOMIC DNA]</scope>
    <source>
        <strain evidence="2">cv. Yunnan</strain>
    </source>
</reference>
<keyword evidence="2" id="KW-1185">Reference proteome</keyword>
<accession>A0ACB8ZDP7</accession>
<evidence type="ECO:0000313" key="1">
    <source>
        <dbReference type="EMBL" id="KAI3695439.1"/>
    </source>
</evidence>
<dbReference type="EMBL" id="CM042043">
    <property type="protein sequence ID" value="KAI3695439.1"/>
    <property type="molecule type" value="Genomic_DNA"/>
</dbReference>